<sequence>MEGYLANPESIAAIIPDYQDNGDVSIIIYRDGSKETVLQKVRSVVNKLAKHHCADLKLLKKKAADILGKKIFCPIILGSELVLIPVKVRKPRIEGDNTLAYINLYSVKNTSVSKNPPFKTLVQLERGLSVESYWSISTLTSKINHAGLASKTLLNQLPWTQKNRATSVELTDVAKRLMELCCELVKSRNA</sequence>
<reference evidence="1" key="2">
    <citation type="submission" date="2023-03" db="EMBL/GenBank/DDBJ databases">
        <authorList>
            <person name="Zhang Z."/>
        </authorList>
    </citation>
    <scope>NUCLEOTIDE SEQUENCE</scope>
    <source>
        <strain evidence="1">DSA</strain>
    </source>
</reference>
<evidence type="ECO:0000313" key="2">
    <source>
        <dbReference type="Proteomes" id="UP001172911"/>
    </source>
</evidence>
<proteinExistence type="predicted"/>
<keyword evidence="2" id="KW-1185">Reference proteome</keyword>
<gene>
    <name evidence="1" type="ORF">P6N53_06610</name>
</gene>
<reference evidence="1" key="1">
    <citation type="journal article" date="2023" name="J. Hazard. Mater.">
        <title>Anaerobic biodegradation of pyrene and benzo[a]pyrene by a new sulfate-reducing Desulforamulus aquiferis strain DSA.</title>
        <authorList>
            <person name="Zhang Z."/>
            <person name="Sun J."/>
            <person name="Gong X."/>
            <person name="Wang C."/>
            <person name="Wang H."/>
        </authorList>
    </citation>
    <scope>NUCLEOTIDE SEQUENCE</scope>
    <source>
        <strain evidence="1">DSA</strain>
    </source>
</reference>
<dbReference type="Proteomes" id="UP001172911">
    <property type="component" value="Unassembled WGS sequence"/>
</dbReference>
<evidence type="ECO:0000313" key="1">
    <source>
        <dbReference type="EMBL" id="MDO7786891.1"/>
    </source>
</evidence>
<comment type="caution">
    <text evidence="1">The sequence shown here is derived from an EMBL/GenBank/DDBJ whole genome shotgun (WGS) entry which is preliminary data.</text>
</comment>
<dbReference type="AlphaFoldDB" id="A0AAW7ZCP2"/>
<accession>A0AAW7ZCP2</accession>
<organism evidence="1 2">
    <name type="scientific">Desulforamulus aquiferis</name>
    <dbReference type="NCBI Taxonomy" id="1397668"/>
    <lineage>
        <taxon>Bacteria</taxon>
        <taxon>Bacillati</taxon>
        <taxon>Bacillota</taxon>
        <taxon>Clostridia</taxon>
        <taxon>Eubacteriales</taxon>
        <taxon>Peptococcaceae</taxon>
        <taxon>Desulforamulus</taxon>
    </lineage>
</organism>
<protein>
    <submittedName>
        <fullName evidence="1">Uncharacterized protein</fullName>
    </submittedName>
</protein>
<name>A0AAW7ZCP2_9FIRM</name>
<dbReference type="EMBL" id="JARPTC010000008">
    <property type="protein sequence ID" value="MDO7786891.1"/>
    <property type="molecule type" value="Genomic_DNA"/>
</dbReference>
<dbReference type="RefSeq" id="WP_304542003.1">
    <property type="nucleotide sequence ID" value="NZ_JARPTC010000008.1"/>
</dbReference>